<dbReference type="EMBL" id="JAKNID010000009">
    <property type="protein sequence ID" value="MCG4564625.1"/>
    <property type="molecule type" value="Genomic_DNA"/>
</dbReference>
<dbReference type="AlphaFoldDB" id="A0A9Q4FLJ7"/>
<feature type="compositionally biased region" description="Polar residues" evidence="1">
    <location>
        <begin position="52"/>
        <end position="64"/>
    </location>
</feature>
<protein>
    <submittedName>
        <fullName evidence="2">Uncharacterized protein</fullName>
    </submittedName>
</protein>
<gene>
    <name evidence="2" type="ORF">L0P62_04100</name>
</gene>
<evidence type="ECO:0000313" key="3">
    <source>
        <dbReference type="Proteomes" id="UP001108123"/>
    </source>
</evidence>
<feature type="compositionally biased region" description="Basic residues" evidence="1">
    <location>
        <begin position="67"/>
        <end position="87"/>
    </location>
</feature>
<keyword evidence="3" id="KW-1185">Reference proteome</keyword>
<evidence type="ECO:0000256" key="1">
    <source>
        <dbReference type="SAM" id="MobiDB-lite"/>
    </source>
</evidence>
<proteinExistence type="predicted"/>
<organism evidence="2 3">
    <name type="scientific">Anaerosalibacter bizertensis</name>
    <dbReference type="NCBI Taxonomy" id="932217"/>
    <lineage>
        <taxon>Bacteria</taxon>
        <taxon>Bacillati</taxon>
        <taxon>Bacillota</taxon>
        <taxon>Tissierellia</taxon>
        <taxon>Tissierellales</taxon>
        <taxon>Sporanaerobacteraceae</taxon>
        <taxon>Anaerosalibacter</taxon>
    </lineage>
</organism>
<comment type="caution">
    <text evidence="2">The sequence shown here is derived from an EMBL/GenBank/DDBJ whole genome shotgun (WGS) entry which is preliminary data.</text>
</comment>
<name>A0A9Q4FLJ7_9FIRM</name>
<dbReference type="RefSeq" id="WP_216383807.1">
    <property type="nucleotide sequence ID" value="NZ_JAHLOA010000004.1"/>
</dbReference>
<evidence type="ECO:0000313" key="2">
    <source>
        <dbReference type="EMBL" id="MCG4564625.1"/>
    </source>
</evidence>
<accession>A0A9Q4FLJ7</accession>
<reference evidence="2" key="1">
    <citation type="submission" date="2022-01" db="EMBL/GenBank/DDBJ databases">
        <title>Collection of gut derived symbiotic bacterial strains cultured from healthy donors.</title>
        <authorList>
            <person name="Lin H."/>
            <person name="Kohout C."/>
            <person name="Waligurski E."/>
            <person name="Pamer E.G."/>
        </authorList>
    </citation>
    <scope>NUCLEOTIDE SEQUENCE</scope>
    <source>
        <strain evidence="2">MSK.14.39</strain>
    </source>
</reference>
<dbReference type="Proteomes" id="UP001108123">
    <property type="component" value="Unassembled WGS sequence"/>
</dbReference>
<feature type="region of interest" description="Disordered" evidence="1">
    <location>
        <begin position="40"/>
        <end position="100"/>
    </location>
</feature>
<sequence length="100" mass="11739">MAIRPIDYNSLLPKSQELSQLKHIENKKCETQTQQNFTYEQNKIKKDLNRVGNPNKSEMTNINIKDSKKKNNKDHSSKKRKNKKKDGKKSYIGHNIDIKI</sequence>